<gene>
    <name evidence="1" type="ORF">HMPREF9296_2513</name>
</gene>
<comment type="caution">
    <text evidence="1">The sequence shown here is derived from an EMBL/GenBank/DDBJ whole genome shotgun (WGS) entry which is preliminary data.</text>
</comment>
<name>E1KNX7_9BACT</name>
<dbReference type="STRING" id="866771.HMPREF9296_2513"/>
<accession>E1KNX7</accession>
<sequence>MSKYIIQKSGTQPNGWVLTDTENLIVIRFEDGKFNETQNIVILDDSKLQALPRGVMATEAAKIMQTMGDWAARHHGSKLFDHPHGFEYSEDNEHFYFYRRKYPRLRIEFEDKNVQGKELKNALNKMAAFLMNNNIYNYDNSEHNRE</sequence>
<dbReference type="RefSeq" id="WP_004355758.1">
    <property type="nucleotide sequence ID" value="NZ_AEDO01000013.1"/>
</dbReference>
<proteinExistence type="predicted"/>
<dbReference type="AlphaFoldDB" id="E1KNX7"/>
<organism evidence="1 2">
    <name type="scientific">Prevotella disiens FB035-09AN</name>
    <dbReference type="NCBI Taxonomy" id="866771"/>
    <lineage>
        <taxon>Bacteria</taxon>
        <taxon>Pseudomonadati</taxon>
        <taxon>Bacteroidota</taxon>
        <taxon>Bacteroidia</taxon>
        <taxon>Bacteroidales</taxon>
        <taxon>Prevotellaceae</taxon>
        <taxon>Prevotella</taxon>
    </lineage>
</organism>
<evidence type="ECO:0000313" key="1">
    <source>
        <dbReference type="EMBL" id="EFL46859.1"/>
    </source>
</evidence>
<dbReference type="EMBL" id="AEDO01000013">
    <property type="protein sequence ID" value="EFL46859.1"/>
    <property type="molecule type" value="Genomic_DNA"/>
</dbReference>
<dbReference type="Proteomes" id="UP000003610">
    <property type="component" value="Unassembled WGS sequence"/>
</dbReference>
<reference evidence="1 2" key="1">
    <citation type="submission" date="2010-08" db="EMBL/GenBank/DDBJ databases">
        <authorList>
            <person name="Durkin A.S."/>
            <person name="Madupu R."/>
            <person name="Torralba M."/>
            <person name="Gillis M."/>
            <person name="Methe B."/>
            <person name="Sutton G."/>
            <person name="Nelson K.E."/>
        </authorList>
    </citation>
    <scope>NUCLEOTIDE SEQUENCE [LARGE SCALE GENOMIC DNA]</scope>
    <source>
        <strain evidence="1 2">FB035-09AN</strain>
    </source>
</reference>
<protein>
    <submittedName>
        <fullName evidence="1">Uncharacterized protein</fullName>
    </submittedName>
</protein>
<evidence type="ECO:0000313" key="2">
    <source>
        <dbReference type="Proteomes" id="UP000003610"/>
    </source>
</evidence>